<dbReference type="InterPro" id="IPR000719">
    <property type="entry name" value="Prot_kinase_dom"/>
</dbReference>
<keyword evidence="3" id="KW-0418">Kinase</keyword>
<feature type="compositionally biased region" description="Acidic residues" evidence="6">
    <location>
        <begin position="1125"/>
        <end position="1137"/>
    </location>
</feature>
<feature type="compositionally biased region" description="Polar residues" evidence="6">
    <location>
        <begin position="895"/>
        <end position="911"/>
    </location>
</feature>
<dbReference type="FunFam" id="1.10.510.10:FF:000182">
    <property type="entry name" value="MAP kinase kinase kinase mkh1"/>
    <property type="match status" value="1"/>
</dbReference>
<feature type="region of interest" description="Disordered" evidence="6">
    <location>
        <begin position="710"/>
        <end position="1057"/>
    </location>
</feature>
<dbReference type="Proteomes" id="UP000007148">
    <property type="component" value="Unassembled WGS sequence"/>
</dbReference>
<evidence type="ECO:0000256" key="6">
    <source>
        <dbReference type="SAM" id="MobiDB-lite"/>
    </source>
</evidence>
<dbReference type="Gene3D" id="1.10.510.10">
    <property type="entry name" value="Transferase(Phosphotransferase) domain 1"/>
    <property type="match status" value="1"/>
</dbReference>
<evidence type="ECO:0000313" key="9">
    <source>
        <dbReference type="Proteomes" id="UP000007148"/>
    </source>
</evidence>
<feature type="compositionally biased region" description="Low complexity" evidence="6">
    <location>
        <begin position="1084"/>
        <end position="1105"/>
    </location>
</feature>
<evidence type="ECO:0000256" key="4">
    <source>
        <dbReference type="ARBA" id="ARBA00022840"/>
    </source>
</evidence>
<keyword evidence="4 5" id="KW-0067">ATP-binding</keyword>
<dbReference type="InterPro" id="IPR050538">
    <property type="entry name" value="MAP_kinase_kinase_kinase"/>
</dbReference>
<dbReference type="PANTHER" id="PTHR48016:SF48">
    <property type="entry name" value="SERINE_THREONINE-PROTEIN KINASE BCK1_SLK1_SSP31"/>
    <property type="match status" value="1"/>
</dbReference>
<evidence type="ECO:0000259" key="7">
    <source>
        <dbReference type="PROSITE" id="PS50011"/>
    </source>
</evidence>
<feature type="region of interest" description="Disordered" evidence="6">
    <location>
        <begin position="545"/>
        <end position="602"/>
    </location>
</feature>
<feature type="region of interest" description="Disordered" evidence="6">
    <location>
        <begin position="203"/>
        <end position="524"/>
    </location>
</feature>
<dbReference type="OMA" id="RTSAMFQ"/>
<feature type="compositionally biased region" description="Pro residues" evidence="6">
    <location>
        <begin position="258"/>
        <end position="271"/>
    </location>
</feature>
<dbReference type="InterPro" id="IPR017441">
    <property type="entry name" value="Protein_kinase_ATP_BS"/>
</dbReference>
<evidence type="ECO:0000256" key="3">
    <source>
        <dbReference type="ARBA" id="ARBA00022777"/>
    </source>
</evidence>
<feature type="compositionally biased region" description="Polar residues" evidence="6">
    <location>
        <begin position="1113"/>
        <end position="1122"/>
    </location>
</feature>
<dbReference type="PROSITE" id="PS00108">
    <property type="entry name" value="PROTEIN_KINASE_ST"/>
    <property type="match status" value="1"/>
</dbReference>
<dbReference type="InterPro" id="IPR008271">
    <property type="entry name" value="Ser/Thr_kinase_AS"/>
</dbReference>
<protein>
    <recommendedName>
        <fullName evidence="7">Protein kinase domain-containing protein</fullName>
    </recommendedName>
</protein>
<feature type="region of interest" description="Disordered" evidence="6">
    <location>
        <begin position="1165"/>
        <end position="1211"/>
    </location>
</feature>
<dbReference type="OrthoDB" id="266718at2759"/>
<dbReference type="CDD" id="cd06629">
    <property type="entry name" value="STKc_Bck1_like"/>
    <property type="match status" value="1"/>
</dbReference>
<dbReference type="STRING" id="1109443.G4TFW4"/>
<sequence length="1679" mass="180633">MPPRTGRSILRVQNPDVNSDSSDEHSDGPTSHYNMRGTNGMGLHVHVPLTPTSTGNSTLQDMAIYTPVTRSPMSSSLPSHSFMLDNRPYDFGRLHERRPSDSQRPIPSPTADHQRVIKVLVSSDGGERWSTVDLGDARSAQMVKDRLFSKLDIPPERQQYHTIHLLQGDSVSGPALSDDGILAICHTYGDSASSLRFSVRPTHAPLSTQPSRILPPSRIPLPNAQIHHSHPGTPQLSLDTHILSVNNTNGGMADRLLPPLPTTSPPVPPLHTRPNLSSNQSNSNGYTNPPLSAQDDRSEVSGYSGGPEDTPQQHLPTYGQSQSVAKIKSRARVNLPALPNPPSVPPPPTPGTLGSPPLPPPSTVATIGPSIPKEKFEPTRERDTLPLSLPTGTVSSSRGTNIPPPQPPPSHLPPPPPQLLASSSSSADQKRPAETNRATRPQRTETEEKEPPDWVWINRPGTSTGFYDAPSSGVYDRPGTSTGMYNDQVSREAKPSLSPIIRSTSSDGRPRDPWASANTMQYNGTLPRQNGTHMNVNIRQHAFSPKSSTIQPISMNMAPSTTSQRSPQAGNLNLGSSKSNQHIYGPRANTNENNGYSSTGSQSTVIYPQGMYGSAGLKQKRAGFADGPPILRQPPNPKSQRAPPNTVINTSTFYQPSSNQGQAPSPQDSVLGEVGIGPKVGRIAAYGEPKGLTSSRSQESLRQDYLYGGSGVITSTASTPGIGAGPGTAANGENGSGSRLSPIGRPGPASRLPPPPNAQKWAKEELPPTPSSFPNHPYAPRSPTNTRHIQQVSSGSNSSRRSPVTQQARQVNARDLYSGGVSEKVGHPYAAVGATVNRTNPPPLNANLMSPRQKHSGGNRAHASSDAYGAPPSPPFPPGSQSSTLIGGLRLLPTPGSNQAVSTPSSLNHSTLPPAPPPQGPPPPVPNHRPSFSDPKYPADELPPGARDPRRKPPQQIQSTFDPSVVNGLITPPSTVSPTPPTRMDSIAKSQAKLLSQSTGGHTSSPAASPASPRTPLQGDSDAGQTSPRRRRYGELLKGDDNDLGEGTLKVQDFVNSRQWREGMLGTSESGTLMQHHFQSGSKPVRTNTVSSRSSRRTGSQSPQTPVARSPLHPQNNAPWNTHSDEEEESDEYDDPSTSDGANNLWQTPLVKRISRIYRMSKSLRFSGGSTNRRSRDHRMGFESDMPPALPTQREHPNENSTSTIPSKGAAPMETINLGGAVFEFRPAPEQVLDRMESFFPDHDPDRVIGDSNLGAMSPGANSGNSSPTLIDAPYNTHLGTSSAGGSNTLVPSSTMMTSAGQGGLSRSKPGGKTMRMLAGQGKRKMDRQSKDGAASDTMLRRRSTKFWGSSVKELQPAEFEKLALTSRVTTESTAAPESPGGSNKPAVTQWFKGKLLGKGTYGKVYLGFNMTTAEVFAVKRVEMPESKSDLQDPRQKTVLAAIKSESDTLRDLDHPNIVAYLGYEQTDKYFSIFLEYVPGGSIGECYRKLGRGFDKDLTRHCTRQIVDGLAYLHSKGILHRDLKADNILVDLEGVCKISDFGISKHEQENIYGANEAATTMQGSVFWMAPEVLDNLEGYGAKVDIWSLGCVVLEMCTGERPWAPKHQLAVLLLLGNKETRSAPPIPEDLNISAEGHDMLDRCFQLEPNDRPTAEELKSHPYVQKTDWQFEKGAIPAHGT</sequence>
<dbReference type="HOGENOM" id="CLU_241539_0_0_1"/>
<dbReference type="InParanoid" id="G4TFW4"/>
<dbReference type="PROSITE" id="PS00107">
    <property type="entry name" value="PROTEIN_KINASE_ATP"/>
    <property type="match status" value="1"/>
</dbReference>
<dbReference type="PANTHER" id="PTHR48016">
    <property type="entry name" value="MAP KINASE KINASE KINASE SSK2-RELATED-RELATED"/>
    <property type="match status" value="1"/>
</dbReference>
<feature type="compositionally biased region" description="Pro residues" evidence="6">
    <location>
        <begin position="402"/>
        <end position="418"/>
    </location>
</feature>
<feature type="compositionally biased region" description="Pro residues" evidence="6">
    <location>
        <begin position="913"/>
        <end position="927"/>
    </location>
</feature>
<feature type="compositionally biased region" description="Polar residues" evidence="6">
    <location>
        <begin position="310"/>
        <end position="324"/>
    </location>
</feature>
<feature type="region of interest" description="Disordered" evidence="6">
    <location>
        <begin position="1075"/>
        <end position="1146"/>
    </location>
</feature>
<feature type="region of interest" description="Disordered" evidence="6">
    <location>
        <begin position="1319"/>
        <end position="1339"/>
    </location>
</feature>
<organism evidence="8 9">
    <name type="scientific">Serendipita indica (strain DSM 11827)</name>
    <name type="common">Root endophyte fungus</name>
    <name type="synonym">Piriformospora indica</name>
    <dbReference type="NCBI Taxonomy" id="1109443"/>
    <lineage>
        <taxon>Eukaryota</taxon>
        <taxon>Fungi</taxon>
        <taxon>Dikarya</taxon>
        <taxon>Basidiomycota</taxon>
        <taxon>Agaricomycotina</taxon>
        <taxon>Agaricomycetes</taxon>
        <taxon>Sebacinales</taxon>
        <taxon>Serendipitaceae</taxon>
        <taxon>Serendipita</taxon>
    </lineage>
</organism>
<dbReference type="SUPFAM" id="SSF56112">
    <property type="entry name" value="Protein kinase-like (PK-like)"/>
    <property type="match status" value="1"/>
</dbReference>
<dbReference type="Pfam" id="PF00069">
    <property type="entry name" value="Pkinase"/>
    <property type="match status" value="1"/>
</dbReference>
<feature type="compositionally biased region" description="Polar residues" evidence="6">
    <location>
        <begin position="638"/>
        <end position="668"/>
    </location>
</feature>
<feature type="compositionally biased region" description="Basic and acidic residues" evidence="6">
    <location>
        <begin position="372"/>
        <end position="384"/>
    </location>
</feature>
<feature type="compositionally biased region" description="Polar residues" evidence="6">
    <location>
        <begin position="390"/>
        <end position="400"/>
    </location>
</feature>
<feature type="region of interest" description="Disordered" evidence="6">
    <location>
        <begin position="1"/>
        <end position="41"/>
    </location>
</feature>
<feature type="compositionally biased region" description="Polar residues" evidence="6">
    <location>
        <begin position="274"/>
        <end position="291"/>
    </location>
</feature>
<feature type="compositionally biased region" description="Polar residues" evidence="6">
    <location>
        <begin position="782"/>
        <end position="792"/>
    </location>
</feature>
<dbReference type="SMART" id="SM00220">
    <property type="entry name" value="S_TKc"/>
    <property type="match status" value="1"/>
</dbReference>
<dbReference type="GO" id="GO:0005524">
    <property type="term" value="F:ATP binding"/>
    <property type="evidence" value="ECO:0007669"/>
    <property type="project" value="UniProtKB-UniRule"/>
</dbReference>
<feature type="binding site" evidence="5">
    <location>
        <position position="1420"/>
    </location>
    <ligand>
        <name>ATP</name>
        <dbReference type="ChEBI" id="CHEBI:30616"/>
    </ligand>
</feature>
<keyword evidence="9" id="KW-1185">Reference proteome</keyword>
<dbReference type="GO" id="GO:0000165">
    <property type="term" value="P:MAPK cascade"/>
    <property type="evidence" value="ECO:0007669"/>
    <property type="project" value="UniProtKB-ARBA"/>
</dbReference>
<feature type="compositionally biased region" description="Polar residues" evidence="6">
    <location>
        <begin position="993"/>
        <end position="1003"/>
    </location>
</feature>
<name>G4TFW4_SERID</name>
<evidence type="ECO:0000256" key="1">
    <source>
        <dbReference type="ARBA" id="ARBA00022679"/>
    </source>
</evidence>
<feature type="compositionally biased region" description="Polar residues" evidence="6">
    <location>
        <begin position="479"/>
        <end position="488"/>
    </location>
</feature>
<feature type="compositionally biased region" description="Low complexity" evidence="6">
    <location>
        <begin position="793"/>
        <end position="802"/>
    </location>
</feature>
<feature type="compositionally biased region" description="Pro residues" evidence="6">
    <location>
        <begin position="338"/>
        <end position="362"/>
    </location>
</feature>
<dbReference type="PROSITE" id="PS50011">
    <property type="entry name" value="PROTEIN_KINASE_DOM"/>
    <property type="match status" value="1"/>
</dbReference>
<feature type="region of interest" description="Disordered" evidence="6">
    <location>
        <begin position="620"/>
        <end position="675"/>
    </location>
</feature>
<evidence type="ECO:0000256" key="2">
    <source>
        <dbReference type="ARBA" id="ARBA00022741"/>
    </source>
</evidence>
<keyword evidence="2 5" id="KW-0547">Nucleotide-binding</keyword>
<keyword evidence="1" id="KW-0808">Transferase</keyword>
<evidence type="ECO:0000313" key="8">
    <source>
        <dbReference type="EMBL" id="CCA70216.1"/>
    </source>
</evidence>
<dbReference type="eggNOG" id="KOG0198">
    <property type="taxonomic scope" value="Eukaryota"/>
</dbReference>
<gene>
    <name evidence="8" type="ORF">PIIN_04155</name>
</gene>
<comment type="caution">
    <text evidence="8">The sequence shown here is derived from an EMBL/GenBank/DDBJ whole genome shotgun (WGS) entry which is preliminary data.</text>
</comment>
<evidence type="ECO:0000256" key="5">
    <source>
        <dbReference type="PROSITE-ProRule" id="PRU10141"/>
    </source>
</evidence>
<feature type="domain" description="Protein kinase" evidence="7">
    <location>
        <begin position="1391"/>
        <end position="1662"/>
    </location>
</feature>
<feature type="compositionally biased region" description="Polar residues" evidence="6">
    <location>
        <begin position="28"/>
        <end position="37"/>
    </location>
</feature>
<proteinExistence type="predicted"/>
<dbReference type="InterPro" id="IPR011009">
    <property type="entry name" value="Kinase-like_dom_sf"/>
</dbReference>
<accession>G4TFW4</accession>
<reference evidence="8 9" key="1">
    <citation type="journal article" date="2011" name="PLoS Pathog.">
        <title>Endophytic Life Strategies Decoded by Genome and Transcriptome Analyses of the Mutualistic Root Symbiont Piriformospora indica.</title>
        <authorList>
            <person name="Zuccaro A."/>
            <person name="Lahrmann U."/>
            <person name="Guldener U."/>
            <person name="Langen G."/>
            <person name="Pfiffi S."/>
            <person name="Biedenkopf D."/>
            <person name="Wong P."/>
            <person name="Samans B."/>
            <person name="Grimm C."/>
            <person name="Basiewicz M."/>
            <person name="Murat C."/>
            <person name="Martin F."/>
            <person name="Kogel K.H."/>
        </authorList>
    </citation>
    <scope>NUCLEOTIDE SEQUENCE [LARGE SCALE GENOMIC DNA]</scope>
    <source>
        <strain evidence="8 9">DSM 11827</strain>
    </source>
</reference>
<feature type="compositionally biased region" description="Polar residues" evidence="6">
    <location>
        <begin position="232"/>
        <end position="250"/>
    </location>
</feature>
<dbReference type="EMBL" id="CAFZ01000075">
    <property type="protein sequence ID" value="CCA70216.1"/>
    <property type="molecule type" value="Genomic_DNA"/>
</dbReference>
<dbReference type="GO" id="GO:0004672">
    <property type="term" value="F:protein kinase activity"/>
    <property type="evidence" value="ECO:0007669"/>
    <property type="project" value="InterPro"/>
</dbReference>
<feature type="compositionally biased region" description="Basic and acidic residues" evidence="6">
    <location>
        <begin position="442"/>
        <end position="452"/>
    </location>
</feature>